<name>A0A163PW17_9BACL</name>
<keyword evidence="3" id="KW-0808">Transferase</keyword>
<dbReference type="Gene3D" id="3.40.50.2000">
    <property type="entry name" value="Glycogen Phosphorylase B"/>
    <property type="match status" value="2"/>
</dbReference>
<dbReference type="PANTHER" id="PTHR45947">
    <property type="entry name" value="SULFOQUINOVOSYL TRANSFERASE SQD2"/>
    <property type="match status" value="1"/>
</dbReference>
<accession>A0A163PW17</accession>
<dbReference type="InterPro" id="IPR028098">
    <property type="entry name" value="Glyco_trans_4-like_N"/>
</dbReference>
<evidence type="ECO:0000313" key="3">
    <source>
        <dbReference type="EMBL" id="KZE64221.1"/>
    </source>
</evidence>
<dbReference type="SUPFAM" id="SSF53756">
    <property type="entry name" value="UDP-Glycosyltransferase/glycogen phosphorylase"/>
    <property type="match status" value="1"/>
</dbReference>
<keyword evidence="4" id="KW-1185">Reference proteome</keyword>
<sequence>MKLLLLAPGRSIHTHKWALYFKQKGWTVKVATFEDHYSEENAKEVDTVILPKKLPGKLSYFGAVPFIKKLLRTFQPDIFHAHFLSSYGLIGALTDFHPYYVSVWGTDIFQFPQKNPLNRKMIEFTLNKADRICSTSHVMGKETNKYTNKEISITPFGVDLDVFKPIPKEDKPIIQIGIVKALSDKYGIGTLINAFKKVHEKHLNTELVIVGGGPQLEDYKKLSEDLSIGDHVKFAGRIPNTKVPEFINQMDIFTVPSRDQESFGVAAVEAMACGVPVVVTNVGGLPEVVMEGETGFIVPKEDPENLAAAINQLIENKEERLRMGQNGVVHVRKEYDWYENASRMEKLYQQTLRQSQSV</sequence>
<feature type="domain" description="Glycosyl transferase family 1" evidence="1">
    <location>
        <begin position="173"/>
        <end position="327"/>
    </location>
</feature>
<dbReference type="Proteomes" id="UP000076567">
    <property type="component" value="Unassembled WGS sequence"/>
</dbReference>
<feature type="domain" description="Glycosyltransferase subfamily 4-like N-terminal" evidence="2">
    <location>
        <begin position="2"/>
        <end position="136"/>
    </location>
</feature>
<evidence type="ECO:0000259" key="1">
    <source>
        <dbReference type="Pfam" id="PF00534"/>
    </source>
</evidence>
<protein>
    <submittedName>
        <fullName evidence="3">Glycosyl transferase family 1</fullName>
    </submittedName>
</protein>
<gene>
    <name evidence="3" type="ORF">AWM68_14065</name>
</gene>
<proteinExistence type="predicted"/>
<dbReference type="RefSeq" id="WP_066245368.1">
    <property type="nucleotide sequence ID" value="NZ_LRFC01000038.1"/>
</dbReference>
<dbReference type="Pfam" id="PF00534">
    <property type="entry name" value="Glycos_transf_1"/>
    <property type="match status" value="1"/>
</dbReference>
<dbReference type="InterPro" id="IPR050194">
    <property type="entry name" value="Glycosyltransferase_grp1"/>
</dbReference>
<organism evidence="3 4">
    <name type="scientific">Fictibacillus phosphorivorans</name>
    <dbReference type="NCBI Taxonomy" id="1221500"/>
    <lineage>
        <taxon>Bacteria</taxon>
        <taxon>Bacillati</taxon>
        <taxon>Bacillota</taxon>
        <taxon>Bacilli</taxon>
        <taxon>Bacillales</taxon>
        <taxon>Fictibacillaceae</taxon>
        <taxon>Fictibacillus</taxon>
    </lineage>
</organism>
<dbReference type="InterPro" id="IPR001296">
    <property type="entry name" value="Glyco_trans_1"/>
</dbReference>
<dbReference type="PANTHER" id="PTHR45947:SF3">
    <property type="entry name" value="SULFOQUINOVOSYL TRANSFERASE SQD2"/>
    <property type="match status" value="1"/>
</dbReference>
<dbReference type="Pfam" id="PF13477">
    <property type="entry name" value="Glyco_trans_4_2"/>
    <property type="match status" value="1"/>
</dbReference>
<evidence type="ECO:0000259" key="2">
    <source>
        <dbReference type="Pfam" id="PF13477"/>
    </source>
</evidence>
<dbReference type="EMBL" id="LRFC01000038">
    <property type="protein sequence ID" value="KZE64221.1"/>
    <property type="molecule type" value="Genomic_DNA"/>
</dbReference>
<dbReference type="AlphaFoldDB" id="A0A163PW17"/>
<dbReference type="GO" id="GO:0016757">
    <property type="term" value="F:glycosyltransferase activity"/>
    <property type="evidence" value="ECO:0007669"/>
    <property type="project" value="InterPro"/>
</dbReference>
<evidence type="ECO:0000313" key="4">
    <source>
        <dbReference type="Proteomes" id="UP000076567"/>
    </source>
</evidence>
<reference evidence="4" key="1">
    <citation type="submission" date="2016-01" db="EMBL/GenBank/DDBJ databases">
        <title>Draft genome of Chromobacterium sp. F49.</title>
        <authorList>
            <person name="Hong K.W."/>
        </authorList>
    </citation>
    <scope>NUCLEOTIDE SEQUENCE [LARGE SCALE GENOMIC DNA]</scope>
    <source>
        <strain evidence="4">P7IIIA</strain>
    </source>
</reference>
<dbReference type="OrthoDB" id="158463at2"/>
<comment type="caution">
    <text evidence="3">The sequence shown here is derived from an EMBL/GenBank/DDBJ whole genome shotgun (WGS) entry which is preliminary data.</text>
</comment>